<organism evidence="11 12">
    <name type="scientific">Candidatus Magasanikbacteria bacterium RIFCSPHIGHO2_02_FULL_47_14</name>
    <dbReference type="NCBI Taxonomy" id="1798680"/>
    <lineage>
        <taxon>Bacteria</taxon>
        <taxon>Candidatus Magasanikiibacteriota</taxon>
    </lineage>
</organism>
<evidence type="ECO:0000313" key="11">
    <source>
        <dbReference type="EMBL" id="OGH65037.1"/>
    </source>
</evidence>
<reference evidence="11 12" key="1">
    <citation type="journal article" date="2016" name="Nat. Commun.">
        <title>Thousands of microbial genomes shed light on interconnected biogeochemical processes in an aquifer system.</title>
        <authorList>
            <person name="Anantharaman K."/>
            <person name="Brown C.T."/>
            <person name="Hug L.A."/>
            <person name="Sharon I."/>
            <person name="Castelle C.J."/>
            <person name="Probst A.J."/>
            <person name="Thomas B.C."/>
            <person name="Singh A."/>
            <person name="Wilkins M.J."/>
            <person name="Karaoz U."/>
            <person name="Brodie E.L."/>
            <person name="Williams K.H."/>
            <person name="Hubbard S.S."/>
            <person name="Banfield J.F."/>
        </authorList>
    </citation>
    <scope>NUCLEOTIDE SEQUENCE [LARGE SCALE GENOMIC DNA]</scope>
</reference>
<gene>
    <name evidence="11" type="ORF">A3J66_01240</name>
</gene>
<feature type="binding site" evidence="8">
    <location>
        <position position="268"/>
    </location>
    <ligand>
        <name>L-serine</name>
        <dbReference type="ChEBI" id="CHEBI:33384"/>
    </ligand>
</feature>
<name>A0A1F6M071_9BACT</name>
<dbReference type="InterPro" id="IPR006195">
    <property type="entry name" value="aa-tRNA-synth_II"/>
</dbReference>
<protein>
    <recommendedName>
        <fullName evidence="1">serine--tRNA ligase</fullName>
        <ecNumber evidence="1">6.1.1.11</ecNumber>
    </recommendedName>
    <alternativeName>
        <fullName evidence="7">Seryl-tRNA synthetase</fullName>
    </alternativeName>
</protein>
<dbReference type="GO" id="GO:0006434">
    <property type="term" value="P:seryl-tRNA aminoacylation"/>
    <property type="evidence" value="ECO:0007669"/>
    <property type="project" value="InterPro"/>
</dbReference>
<accession>A0A1F6M071</accession>
<evidence type="ECO:0000256" key="3">
    <source>
        <dbReference type="ARBA" id="ARBA00022741"/>
    </source>
</evidence>
<keyword evidence="5" id="KW-0648">Protein biosynthesis</keyword>
<dbReference type="InterPro" id="IPR042103">
    <property type="entry name" value="SerRS_1_N_sf"/>
</dbReference>
<dbReference type="STRING" id="1798680.A3J66_01240"/>
<feature type="non-terminal residue" evidence="11">
    <location>
        <position position="362"/>
    </location>
</feature>
<dbReference type="AlphaFoldDB" id="A0A1F6M071"/>
<dbReference type="Pfam" id="PF00587">
    <property type="entry name" value="tRNA-synt_2b"/>
    <property type="match status" value="1"/>
</dbReference>
<evidence type="ECO:0000256" key="1">
    <source>
        <dbReference type="ARBA" id="ARBA00012840"/>
    </source>
</evidence>
<feature type="domain" description="Aminoacyl-transfer RNA synthetases class-II family profile" evidence="10">
    <location>
        <begin position="190"/>
        <end position="362"/>
    </location>
</feature>
<dbReference type="PROSITE" id="PS50862">
    <property type="entry name" value="AA_TRNA_LIGASE_II"/>
    <property type="match status" value="1"/>
</dbReference>
<dbReference type="InterPro" id="IPR015866">
    <property type="entry name" value="Ser-tRNA-synth_1_N"/>
</dbReference>
<dbReference type="InterPro" id="IPR045864">
    <property type="entry name" value="aa-tRNA-synth_II/BPL/LPL"/>
</dbReference>
<dbReference type="PANTHER" id="PTHR11778">
    <property type="entry name" value="SERYL-TRNA SYNTHETASE"/>
    <property type="match status" value="1"/>
</dbReference>
<dbReference type="InterPro" id="IPR002317">
    <property type="entry name" value="Ser-tRNA-ligase_type_1"/>
</dbReference>
<dbReference type="Gene3D" id="1.10.287.40">
    <property type="entry name" value="Serine-tRNA synthetase, tRNA binding domain"/>
    <property type="match status" value="1"/>
</dbReference>
<evidence type="ECO:0000256" key="4">
    <source>
        <dbReference type="ARBA" id="ARBA00022840"/>
    </source>
</evidence>
<dbReference type="GO" id="GO:0005524">
    <property type="term" value="F:ATP binding"/>
    <property type="evidence" value="ECO:0007669"/>
    <property type="project" value="UniProtKB-KW"/>
</dbReference>
<proteinExistence type="predicted"/>
<dbReference type="SUPFAM" id="SSF46589">
    <property type="entry name" value="tRNA-binding arm"/>
    <property type="match status" value="1"/>
</dbReference>
<keyword evidence="6" id="KW-0030">Aminoacyl-tRNA synthetase</keyword>
<keyword evidence="2" id="KW-0436">Ligase</keyword>
<evidence type="ECO:0000256" key="5">
    <source>
        <dbReference type="ARBA" id="ARBA00022917"/>
    </source>
</evidence>
<dbReference type="InterPro" id="IPR010978">
    <property type="entry name" value="tRNA-bd_arm"/>
</dbReference>
<dbReference type="Proteomes" id="UP000176282">
    <property type="component" value="Unassembled WGS sequence"/>
</dbReference>
<feature type="binding site" evidence="9">
    <location>
        <begin position="268"/>
        <end position="270"/>
    </location>
    <ligand>
        <name>ATP</name>
        <dbReference type="ChEBI" id="CHEBI:30616"/>
    </ligand>
</feature>
<comment type="caution">
    <text evidence="11">The sequence shown here is derived from an EMBL/GenBank/DDBJ whole genome shotgun (WGS) entry which is preliminary data.</text>
</comment>
<evidence type="ECO:0000313" key="12">
    <source>
        <dbReference type="Proteomes" id="UP000176282"/>
    </source>
</evidence>
<evidence type="ECO:0000256" key="2">
    <source>
        <dbReference type="ARBA" id="ARBA00022598"/>
    </source>
</evidence>
<dbReference type="PRINTS" id="PR00981">
    <property type="entry name" value="TRNASYNTHSER"/>
</dbReference>
<dbReference type="Gene3D" id="3.30.930.10">
    <property type="entry name" value="Bira Bifunctional Protein, Domain 2"/>
    <property type="match status" value="1"/>
</dbReference>
<evidence type="ECO:0000256" key="8">
    <source>
        <dbReference type="PIRSR" id="PIRSR001529-1"/>
    </source>
</evidence>
<dbReference type="GO" id="GO:0004828">
    <property type="term" value="F:serine-tRNA ligase activity"/>
    <property type="evidence" value="ECO:0007669"/>
    <property type="project" value="UniProtKB-EC"/>
</dbReference>
<dbReference type="Pfam" id="PF02403">
    <property type="entry name" value="Seryl_tRNA_N"/>
    <property type="match status" value="1"/>
</dbReference>
<keyword evidence="3" id="KW-0547">Nucleotide-binding</keyword>
<dbReference type="SUPFAM" id="SSF55681">
    <property type="entry name" value="Class II aaRS and biotin synthetases"/>
    <property type="match status" value="1"/>
</dbReference>
<evidence type="ECO:0000256" key="6">
    <source>
        <dbReference type="ARBA" id="ARBA00023146"/>
    </source>
</evidence>
<dbReference type="InterPro" id="IPR002314">
    <property type="entry name" value="aa-tRNA-synt_IIb"/>
</dbReference>
<dbReference type="EMBL" id="MFQB01000052">
    <property type="protein sequence ID" value="OGH65037.1"/>
    <property type="molecule type" value="Genomic_DNA"/>
</dbReference>
<feature type="binding site" evidence="9">
    <location>
        <begin position="284"/>
        <end position="287"/>
    </location>
    <ligand>
        <name>ATP</name>
        <dbReference type="ChEBI" id="CHEBI:30616"/>
    </ligand>
</feature>
<evidence type="ECO:0000256" key="9">
    <source>
        <dbReference type="PIRSR" id="PIRSR001529-2"/>
    </source>
</evidence>
<evidence type="ECO:0000259" key="10">
    <source>
        <dbReference type="PROSITE" id="PS50862"/>
    </source>
</evidence>
<sequence length="362" mass="41208">MLDIKFIRDNIEQVKKTCTQKRCSVDVDRLLELDEKRRSRIGDIQNLEAERNKLSKGKPSEAEIVHVKKVKEDIAALQSEYDVIYKEFIALLYTVPNILHPDVPIGIDETQNVVIKKNGEPRVFSFQPREHWDIGVEKDIIDIKRAGQITGTRFAYLKGDLVLLEFALIQYALSVVTNEGVLSQIATQAGLTVSTKPFIPVVPPVMVRGDVMNKMARLEPKEERYFIPSDELYLVGSAEHTLGPLHMEETLKEKDLPIRYIGFSTAFRREAGSYGKDTKGILRVHQFDKLEFESFAPPALALVEQDFILAIQQHLMSGLGLPHQVVFKCSGDMGAPDYREFDIETWMPGQGRYRETHTADYM</sequence>
<dbReference type="PIRSF" id="PIRSF001529">
    <property type="entry name" value="Ser-tRNA-synth_IIa"/>
    <property type="match status" value="1"/>
</dbReference>
<keyword evidence="4 9" id="KW-0067">ATP-binding</keyword>
<evidence type="ECO:0000256" key="7">
    <source>
        <dbReference type="ARBA" id="ARBA00031113"/>
    </source>
</evidence>
<feature type="binding site" evidence="8">
    <location>
        <position position="291"/>
    </location>
    <ligand>
        <name>L-serine</name>
        <dbReference type="ChEBI" id="CHEBI:33384"/>
    </ligand>
</feature>
<dbReference type="EC" id="6.1.1.11" evidence="1"/>